<sequence length="69" mass="7749">MRALRRAFHRTVRFILSACVLFERASDRKTSYRFSASSPRFVLLPGISRRPQRTASTPLSLLGAVAPSN</sequence>
<reference evidence="1" key="1">
    <citation type="journal article" date="2022" name="bioRxiv">
        <title>Sequencing and chromosome-scale assembly of the giantPleurodeles waltlgenome.</title>
        <authorList>
            <person name="Brown T."/>
            <person name="Elewa A."/>
            <person name="Iarovenko S."/>
            <person name="Subramanian E."/>
            <person name="Araus A.J."/>
            <person name="Petzold A."/>
            <person name="Susuki M."/>
            <person name="Suzuki K.-i.T."/>
            <person name="Hayashi T."/>
            <person name="Toyoda A."/>
            <person name="Oliveira C."/>
            <person name="Osipova E."/>
            <person name="Leigh N.D."/>
            <person name="Simon A."/>
            <person name="Yun M.H."/>
        </authorList>
    </citation>
    <scope>NUCLEOTIDE SEQUENCE</scope>
    <source>
        <strain evidence="1">20211129_DDA</strain>
        <tissue evidence="1">Liver</tissue>
    </source>
</reference>
<dbReference type="EMBL" id="JANPWB010000009">
    <property type="protein sequence ID" value="KAJ1149398.1"/>
    <property type="molecule type" value="Genomic_DNA"/>
</dbReference>
<evidence type="ECO:0000313" key="2">
    <source>
        <dbReference type="Proteomes" id="UP001066276"/>
    </source>
</evidence>
<accession>A0AAV7RET2</accession>
<organism evidence="1 2">
    <name type="scientific">Pleurodeles waltl</name>
    <name type="common">Iberian ribbed newt</name>
    <dbReference type="NCBI Taxonomy" id="8319"/>
    <lineage>
        <taxon>Eukaryota</taxon>
        <taxon>Metazoa</taxon>
        <taxon>Chordata</taxon>
        <taxon>Craniata</taxon>
        <taxon>Vertebrata</taxon>
        <taxon>Euteleostomi</taxon>
        <taxon>Amphibia</taxon>
        <taxon>Batrachia</taxon>
        <taxon>Caudata</taxon>
        <taxon>Salamandroidea</taxon>
        <taxon>Salamandridae</taxon>
        <taxon>Pleurodelinae</taxon>
        <taxon>Pleurodeles</taxon>
    </lineage>
</organism>
<protein>
    <recommendedName>
        <fullName evidence="3">Secreted protein</fullName>
    </recommendedName>
</protein>
<gene>
    <name evidence="1" type="ORF">NDU88_002208</name>
</gene>
<dbReference type="Proteomes" id="UP001066276">
    <property type="component" value="Chromosome 5"/>
</dbReference>
<keyword evidence="2" id="KW-1185">Reference proteome</keyword>
<dbReference type="AlphaFoldDB" id="A0AAV7RET2"/>
<evidence type="ECO:0008006" key="3">
    <source>
        <dbReference type="Google" id="ProtNLM"/>
    </source>
</evidence>
<comment type="caution">
    <text evidence="1">The sequence shown here is derived from an EMBL/GenBank/DDBJ whole genome shotgun (WGS) entry which is preliminary data.</text>
</comment>
<proteinExistence type="predicted"/>
<evidence type="ECO:0000313" key="1">
    <source>
        <dbReference type="EMBL" id="KAJ1149398.1"/>
    </source>
</evidence>
<name>A0AAV7RET2_PLEWA</name>